<dbReference type="CDD" id="cd00037">
    <property type="entry name" value="CLECT"/>
    <property type="match status" value="1"/>
</dbReference>
<evidence type="ECO:0000313" key="4">
    <source>
        <dbReference type="Proteomes" id="UP000314986"/>
    </source>
</evidence>
<dbReference type="Proteomes" id="UP000314986">
    <property type="component" value="Unassembled WGS sequence"/>
</dbReference>
<dbReference type="SUPFAM" id="SSF56436">
    <property type="entry name" value="C-type lectin-like"/>
    <property type="match status" value="1"/>
</dbReference>
<dbReference type="Gene3D" id="3.10.100.10">
    <property type="entry name" value="Mannose-Binding Protein A, subunit A"/>
    <property type="match status" value="1"/>
</dbReference>
<dbReference type="GeneTree" id="ENSGT00970000197477"/>
<dbReference type="InterPro" id="IPR016187">
    <property type="entry name" value="CTDL_fold"/>
</dbReference>
<reference evidence="4" key="2">
    <citation type="journal article" date="2007" name="PLoS Biol.">
        <title>Survey sequencing and comparative analysis of the elephant shark (Callorhinchus milii) genome.</title>
        <authorList>
            <person name="Venkatesh B."/>
            <person name="Kirkness E.F."/>
            <person name="Loh Y.H."/>
            <person name="Halpern A.L."/>
            <person name="Lee A.P."/>
            <person name="Johnson J."/>
            <person name="Dandona N."/>
            <person name="Viswanathan L.D."/>
            <person name="Tay A."/>
            <person name="Venter J.C."/>
            <person name="Strausberg R.L."/>
            <person name="Brenner S."/>
        </authorList>
    </citation>
    <scope>NUCLEOTIDE SEQUENCE [LARGE SCALE GENOMIC DNA]</scope>
</reference>
<dbReference type="InterPro" id="IPR001304">
    <property type="entry name" value="C-type_lectin-like"/>
</dbReference>
<organism evidence="3 4">
    <name type="scientific">Callorhinchus milii</name>
    <name type="common">Ghost shark</name>
    <dbReference type="NCBI Taxonomy" id="7868"/>
    <lineage>
        <taxon>Eukaryota</taxon>
        <taxon>Metazoa</taxon>
        <taxon>Chordata</taxon>
        <taxon>Craniata</taxon>
        <taxon>Vertebrata</taxon>
        <taxon>Chondrichthyes</taxon>
        <taxon>Holocephali</taxon>
        <taxon>Chimaeriformes</taxon>
        <taxon>Callorhinchidae</taxon>
        <taxon>Callorhinchus</taxon>
    </lineage>
</organism>
<dbReference type="PROSITE" id="PS00615">
    <property type="entry name" value="C_TYPE_LECTIN_1"/>
    <property type="match status" value="1"/>
</dbReference>
<dbReference type="SMART" id="SM00034">
    <property type="entry name" value="CLECT"/>
    <property type="match status" value="1"/>
</dbReference>
<reference evidence="3" key="5">
    <citation type="submission" date="2025-09" db="UniProtKB">
        <authorList>
            <consortium name="Ensembl"/>
        </authorList>
    </citation>
    <scope>IDENTIFICATION</scope>
</reference>
<name>A0A4W3IK10_CALMI</name>
<keyword evidence="1" id="KW-1015">Disulfide bond</keyword>
<feature type="domain" description="C-type lectin" evidence="2">
    <location>
        <begin position="67"/>
        <end position="188"/>
    </location>
</feature>
<dbReference type="Ensembl" id="ENSCMIT00000031116.1">
    <property type="protein sequence ID" value="ENSCMIP00000030649.1"/>
    <property type="gene ID" value="ENSCMIG00000013187.1"/>
</dbReference>
<proteinExistence type="predicted"/>
<protein>
    <recommendedName>
        <fullName evidence="2">C-type lectin domain-containing protein</fullName>
    </recommendedName>
</protein>
<dbReference type="AlphaFoldDB" id="A0A4W3IK10"/>
<evidence type="ECO:0000313" key="3">
    <source>
        <dbReference type="Ensembl" id="ENSCMIP00000030649.1"/>
    </source>
</evidence>
<keyword evidence="4" id="KW-1185">Reference proteome</keyword>
<dbReference type="PANTHER" id="PTHR22803">
    <property type="entry name" value="MANNOSE, PHOSPHOLIPASE, LECTIN RECEPTOR RELATED"/>
    <property type="match status" value="1"/>
</dbReference>
<dbReference type="Pfam" id="PF00059">
    <property type="entry name" value="Lectin_C"/>
    <property type="match status" value="1"/>
</dbReference>
<evidence type="ECO:0000256" key="1">
    <source>
        <dbReference type="ARBA" id="ARBA00023157"/>
    </source>
</evidence>
<dbReference type="InterPro" id="IPR050111">
    <property type="entry name" value="C-type_lectin/snaclec_domain"/>
</dbReference>
<reference evidence="3" key="4">
    <citation type="submission" date="2025-08" db="UniProtKB">
        <authorList>
            <consortium name="Ensembl"/>
        </authorList>
    </citation>
    <scope>IDENTIFICATION</scope>
</reference>
<dbReference type="OMA" id="CAYKLAC"/>
<reference evidence="4" key="1">
    <citation type="journal article" date="2006" name="Science">
        <title>Ancient noncoding elements conserved in the human genome.</title>
        <authorList>
            <person name="Venkatesh B."/>
            <person name="Kirkness E.F."/>
            <person name="Loh Y.H."/>
            <person name="Halpern A.L."/>
            <person name="Lee A.P."/>
            <person name="Johnson J."/>
            <person name="Dandona N."/>
            <person name="Viswanathan L.D."/>
            <person name="Tay A."/>
            <person name="Venter J.C."/>
            <person name="Strausberg R.L."/>
            <person name="Brenner S."/>
        </authorList>
    </citation>
    <scope>NUCLEOTIDE SEQUENCE [LARGE SCALE GENOMIC DNA]</scope>
</reference>
<dbReference type="InterPro" id="IPR016186">
    <property type="entry name" value="C-type_lectin-like/link_sf"/>
</dbReference>
<accession>A0A4W3IK10</accession>
<reference evidence="4" key="3">
    <citation type="journal article" date="2014" name="Nature">
        <title>Elephant shark genome provides unique insights into gnathostome evolution.</title>
        <authorList>
            <consortium name="International Elephant Shark Genome Sequencing Consortium"/>
            <person name="Venkatesh B."/>
            <person name="Lee A.P."/>
            <person name="Ravi V."/>
            <person name="Maurya A.K."/>
            <person name="Lian M.M."/>
            <person name="Swann J.B."/>
            <person name="Ohta Y."/>
            <person name="Flajnik M.F."/>
            <person name="Sutoh Y."/>
            <person name="Kasahara M."/>
            <person name="Hoon S."/>
            <person name="Gangu V."/>
            <person name="Roy S.W."/>
            <person name="Irimia M."/>
            <person name="Korzh V."/>
            <person name="Kondrychyn I."/>
            <person name="Lim Z.W."/>
            <person name="Tay B.H."/>
            <person name="Tohari S."/>
            <person name="Kong K.W."/>
            <person name="Ho S."/>
            <person name="Lorente-Galdos B."/>
            <person name="Quilez J."/>
            <person name="Marques-Bonet T."/>
            <person name="Raney B.J."/>
            <person name="Ingham P.W."/>
            <person name="Tay A."/>
            <person name="Hillier L.W."/>
            <person name="Minx P."/>
            <person name="Boehm T."/>
            <person name="Wilson R.K."/>
            <person name="Brenner S."/>
            <person name="Warren W.C."/>
        </authorList>
    </citation>
    <scope>NUCLEOTIDE SEQUENCE [LARGE SCALE GENOMIC DNA]</scope>
</reference>
<sequence length="201" mass="22473">MDIPKVNQPVNEPYSVPFSYAPVNHWYGGDSSTYEMTKDKFALAADRTCKDQSGICKGPCKDDYVALNGVCYKYIHLQLCFADAEQYCKQNAPGGHLASIHCRLNHMFVTNVIEVSYITFPYTWLGGSDCNKEGIFVWTDGSPMDHTAWCPSEPFNANGKESCVALNHKSHFLWSSEDCNKQFNFVCAYKLACPSPDCSAC</sequence>
<dbReference type="PROSITE" id="PS50041">
    <property type="entry name" value="C_TYPE_LECTIN_2"/>
    <property type="match status" value="1"/>
</dbReference>
<dbReference type="InterPro" id="IPR018378">
    <property type="entry name" value="C-type_lectin_CS"/>
</dbReference>
<evidence type="ECO:0000259" key="2">
    <source>
        <dbReference type="PROSITE" id="PS50041"/>
    </source>
</evidence>